<protein>
    <submittedName>
        <fullName evidence="2">Uncharacterized protein</fullName>
    </submittedName>
</protein>
<feature type="region of interest" description="Disordered" evidence="1">
    <location>
        <begin position="91"/>
        <end position="119"/>
    </location>
</feature>
<evidence type="ECO:0000256" key="1">
    <source>
        <dbReference type="SAM" id="MobiDB-lite"/>
    </source>
</evidence>
<dbReference type="AlphaFoldDB" id="A0A8R1IKM0"/>
<reference evidence="2" key="2">
    <citation type="submission" date="2022-06" db="UniProtKB">
        <authorList>
            <consortium name="EnsemblMetazoa"/>
        </authorList>
    </citation>
    <scope>IDENTIFICATION</scope>
    <source>
        <strain evidence="2">DF5081</strain>
    </source>
</reference>
<dbReference type="Proteomes" id="UP000005237">
    <property type="component" value="Unassembled WGS sequence"/>
</dbReference>
<sequence>MNDHDYFLEAAAPAKESSCVEVIHVSSTPKFKMETRKNRTPSARMLASKIEEGTEKPASLTPVSSKPPTTVISQSNLAIQLSKAANLTPVPIRSIPVPSSMTATPLRPAEKEHTPGDEDIDISVHEMEESTTTKNNTRTTPMTPILLKEGKNWSGCSQRLFPCFQ</sequence>
<organism evidence="2 3">
    <name type="scientific">Caenorhabditis japonica</name>
    <dbReference type="NCBI Taxonomy" id="281687"/>
    <lineage>
        <taxon>Eukaryota</taxon>
        <taxon>Metazoa</taxon>
        <taxon>Ecdysozoa</taxon>
        <taxon>Nematoda</taxon>
        <taxon>Chromadorea</taxon>
        <taxon>Rhabditida</taxon>
        <taxon>Rhabditina</taxon>
        <taxon>Rhabditomorpha</taxon>
        <taxon>Rhabditoidea</taxon>
        <taxon>Rhabditidae</taxon>
        <taxon>Peloderinae</taxon>
        <taxon>Caenorhabditis</taxon>
    </lineage>
</organism>
<reference evidence="3" key="1">
    <citation type="submission" date="2010-08" db="EMBL/GenBank/DDBJ databases">
        <authorList>
            <consortium name="Caenorhabditis japonica Sequencing Consortium"/>
            <person name="Wilson R.K."/>
        </authorList>
    </citation>
    <scope>NUCLEOTIDE SEQUENCE [LARGE SCALE GENOMIC DNA]</scope>
    <source>
        <strain evidence="3">DF5081</strain>
    </source>
</reference>
<keyword evidence="3" id="KW-1185">Reference proteome</keyword>
<feature type="compositionally biased region" description="Low complexity" evidence="1">
    <location>
        <begin position="91"/>
        <end position="100"/>
    </location>
</feature>
<dbReference type="EnsemblMetazoa" id="CJA33393.1">
    <property type="protein sequence ID" value="CJA33393.1"/>
    <property type="gene ID" value="WBGene00209240"/>
</dbReference>
<feature type="region of interest" description="Disordered" evidence="1">
    <location>
        <begin position="50"/>
        <end position="69"/>
    </location>
</feature>
<evidence type="ECO:0000313" key="3">
    <source>
        <dbReference type="Proteomes" id="UP000005237"/>
    </source>
</evidence>
<accession>A0A8R1IKM0</accession>
<evidence type="ECO:0000313" key="2">
    <source>
        <dbReference type="EnsemblMetazoa" id="CJA33393.1"/>
    </source>
</evidence>
<feature type="compositionally biased region" description="Basic and acidic residues" evidence="1">
    <location>
        <begin position="108"/>
        <end position="119"/>
    </location>
</feature>
<name>A0A8R1IKM0_CAEJA</name>
<proteinExistence type="predicted"/>